<protein>
    <submittedName>
        <fullName evidence="2">Uncharacterized protein</fullName>
    </submittedName>
</protein>
<accession>A0ABQ5IFV9</accession>
<dbReference type="EMBL" id="BQNB010020692">
    <property type="protein sequence ID" value="GJT98606.1"/>
    <property type="molecule type" value="Genomic_DNA"/>
</dbReference>
<name>A0ABQ5IFV9_9ASTR</name>
<sequence>MFPAATGHNPTAGQSPSSPASRRRRAAAGLLFSHPFSGHPQPPPATTSGHRKSFSVDFSGELQRYSSSMDLSDPPCHFPPLATPHHHCHRHLAATPRQPTPTTTPQPSLSSSSPRRHHHPPSPTATPRARVVS</sequence>
<keyword evidence="3" id="KW-1185">Reference proteome</keyword>
<dbReference type="Proteomes" id="UP001151760">
    <property type="component" value="Unassembled WGS sequence"/>
</dbReference>
<proteinExistence type="predicted"/>
<organism evidence="2 3">
    <name type="scientific">Tanacetum coccineum</name>
    <dbReference type="NCBI Taxonomy" id="301880"/>
    <lineage>
        <taxon>Eukaryota</taxon>
        <taxon>Viridiplantae</taxon>
        <taxon>Streptophyta</taxon>
        <taxon>Embryophyta</taxon>
        <taxon>Tracheophyta</taxon>
        <taxon>Spermatophyta</taxon>
        <taxon>Magnoliopsida</taxon>
        <taxon>eudicotyledons</taxon>
        <taxon>Gunneridae</taxon>
        <taxon>Pentapetalae</taxon>
        <taxon>asterids</taxon>
        <taxon>campanulids</taxon>
        <taxon>Asterales</taxon>
        <taxon>Asteraceae</taxon>
        <taxon>Asteroideae</taxon>
        <taxon>Anthemideae</taxon>
        <taxon>Anthemidinae</taxon>
        <taxon>Tanacetum</taxon>
    </lineage>
</organism>
<evidence type="ECO:0000313" key="3">
    <source>
        <dbReference type="Proteomes" id="UP001151760"/>
    </source>
</evidence>
<comment type="caution">
    <text evidence="2">The sequence shown here is derived from an EMBL/GenBank/DDBJ whole genome shotgun (WGS) entry which is preliminary data.</text>
</comment>
<gene>
    <name evidence="2" type="ORF">Tco_1094124</name>
</gene>
<reference evidence="2" key="1">
    <citation type="journal article" date="2022" name="Int. J. Mol. Sci.">
        <title>Draft Genome of Tanacetum Coccineum: Genomic Comparison of Closely Related Tanacetum-Family Plants.</title>
        <authorList>
            <person name="Yamashiro T."/>
            <person name="Shiraishi A."/>
            <person name="Nakayama K."/>
            <person name="Satake H."/>
        </authorList>
    </citation>
    <scope>NUCLEOTIDE SEQUENCE</scope>
</reference>
<evidence type="ECO:0000256" key="1">
    <source>
        <dbReference type="SAM" id="MobiDB-lite"/>
    </source>
</evidence>
<reference evidence="2" key="2">
    <citation type="submission" date="2022-01" db="EMBL/GenBank/DDBJ databases">
        <authorList>
            <person name="Yamashiro T."/>
            <person name="Shiraishi A."/>
            <person name="Satake H."/>
            <person name="Nakayama K."/>
        </authorList>
    </citation>
    <scope>NUCLEOTIDE SEQUENCE</scope>
</reference>
<evidence type="ECO:0000313" key="2">
    <source>
        <dbReference type="EMBL" id="GJT98606.1"/>
    </source>
</evidence>
<feature type="region of interest" description="Disordered" evidence="1">
    <location>
        <begin position="1"/>
        <end position="133"/>
    </location>
</feature>